<evidence type="ECO:0000313" key="8">
    <source>
        <dbReference type="Proteomes" id="UP000248553"/>
    </source>
</evidence>
<keyword evidence="5" id="KW-0694">RNA-binding</keyword>
<dbReference type="GO" id="GO:0003735">
    <property type="term" value="F:structural constituent of ribosome"/>
    <property type="evidence" value="ECO:0007669"/>
    <property type="project" value="InterPro"/>
</dbReference>
<dbReference type="OrthoDB" id="9803201at2"/>
<comment type="subunit">
    <text evidence="5">Part of the 50S ribosomal subunit.</text>
</comment>
<dbReference type="GO" id="GO:0005840">
    <property type="term" value="C:ribosome"/>
    <property type="evidence" value="ECO:0007669"/>
    <property type="project" value="UniProtKB-KW"/>
</dbReference>
<dbReference type="NCBIfam" id="TIGR03953">
    <property type="entry name" value="rplD_bact"/>
    <property type="match status" value="1"/>
</dbReference>
<dbReference type="HAMAP" id="MF_01328_B">
    <property type="entry name" value="Ribosomal_uL4_B"/>
    <property type="match status" value="1"/>
</dbReference>
<dbReference type="GO" id="GO:0019843">
    <property type="term" value="F:rRNA binding"/>
    <property type="evidence" value="ECO:0007669"/>
    <property type="project" value="UniProtKB-UniRule"/>
</dbReference>
<sequence>MELSVLTIKGEDTGRKVTLSDAIFGLEPNEHAMYLDVKLYLANQRQGTHKSKERAEIARTTKKLKKQKGTGGARAGSMKSPVFIGGGRVFGPKPRDYGFKVNKKTKQLARLSALSVLARENRLALVENFSLEGPKTKDFLNILSGLKLNTGKKTLLVTGSVDKNVVLSARNIQKVKVAVPTALNTHDLLNTDTLLLSEAGLETLTQLYTAAE</sequence>
<comment type="function">
    <text evidence="5">One of the primary rRNA binding proteins, this protein initially binds near the 5'-end of the 23S rRNA. It is important during the early stages of 50S assembly. It makes multiple contacts with different domains of the 23S rRNA in the assembled 50S subunit and ribosome.</text>
</comment>
<name>A0A328BLE5_9BACT</name>
<comment type="function">
    <text evidence="5">Forms part of the polypeptide exit tunnel.</text>
</comment>
<accession>A0A328BLE5</accession>
<comment type="similarity">
    <text evidence="1 5">Belongs to the universal ribosomal protein uL4 family.</text>
</comment>
<evidence type="ECO:0000256" key="2">
    <source>
        <dbReference type="ARBA" id="ARBA00022980"/>
    </source>
</evidence>
<gene>
    <name evidence="5" type="primary">rplD</name>
    <name evidence="7" type="ORF">DLM85_11165</name>
</gene>
<dbReference type="Gene3D" id="3.40.1370.10">
    <property type="match status" value="1"/>
</dbReference>
<reference evidence="8" key="1">
    <citation type="submission" date="2018-05" db="EMBL/GenBank/DDBJ databases">
        <authorList>
            <person name="Nie L."/>
        </authorList>
    </citation>
    <scope>NUCLEOTIDE SEQUENCE [LARGE SCALE GENOMIC DNA]</scope>
    <source>
        <strain evidence="8">NL</strain>
    </source>
</reference>
<dbReference type="InterPro" id="IPR013005">
    <property type="entry name" value="Ribosomal_uL4-like"/>
</dbReference>
<dbReference type="GO" id="GO:0006412">
    <property type="term" value="P:translation"/>
    <property type="evidence" value="ECO:0007669"/>
    <property type="project" value="UniProtKB-UniRule"/>
</dbReference>
<keyword evidence="3 5" id="KW-0687">Ribonucleoprotein</keyword>
<dbReference type="SUPFAM" id="SSF52166">
    <property type="entry name" value="Ribosomal protein L4"/>
    <property type="match status" value="1"/>
</dbReference>
<dbReference type="Pfam" id="PF00573">
    <property type="entry name" value="Ribosomal_L4"/>
    <property type="match status" value="1"/>
</dbReference>
<dbReference type="GO" id="GO:1990904">
    <property type="term" value="C:ribonucleoprotein complex"/>
    <property type="evidence" value="ECO:0007669"/>
    <property type="project" value="UniProtKB-KW"/>
</dbReference>
<evidence type="ECO:0000256" key="4">
    <source>
        <dbReference type="ARBA" id="ARBA00035244"/>
    </source>
</evidence>
<dbReference type="PANTHER" id="PTHR10746:SF6">
    <property type="entry name" value="LARGE RIBOSOMAL SUBUNIT PROTEIN UL4M"/>
    <property type="match status" value="1"/>
</dbReference>
<keyword evidence="5" id="KW-0699">rRNA-binding</keyword>
<keyword evidence="8" id="KW-1185">Reference proteome</keyword>
<evidence type="ECO:0000313" key="7">
    <source>
        <dbReference type="EMBL" id="RAK66764.1"/>
    </source>
</evidence>
<evidence type="ECO:0000256" key="6">
    <source>
        <dbReference type="SAM" id="MobiDB-lite"/>
    </source>
</evidence>
<dbReference type="EMBL" id="QHKM01000003">
    <property type="protein sequence ID" value="RAK66764.1"/>
    <property type="molecule type" value="Genomic_DNA"/>
</dbReference>
<comment type="caution">
    <text evidence="7">The sequence shown here is derived from an EMBL/GenBank/DDBJ whole genome shotgun (WGS) entry which is preliminary data.</text>
</comment>
<keyword evidence="2 5" id="KW-0689">Ribosomal protein</keyword>
<dbReference type="InterPro" id="IPR023574">
    <property type="entry name" value="Ribosomal_uL4_dom_sf"/>
</dbReference>
<dbReference type="Proteomes" id="UP000248553">
    <property type="component" value="Unassembled WGS sequence"/>
</dbReference>
<dbReference type="AlphaFoldDB" id="A0A328BLE5"/>
<organism evidence="7 8">
    <name type="scientific">Hymenobacter edaphi</name>
    <dbReference type="NCBI Taxonomy" id="2211146"/>
    <lineage>
        <taxon>Bacteria</taxon>
        <taxon>Pseudomonadati</taxon>
        <taxon>Bacteroidota</taxon>
        <taxon>Cytophagia</taxon>
        <taxon>Cytophagales</taxon>
        <taxon>Hymenobacteraceae</taxon>
        <taxon>Hymenobacter</taxon>
    </lineage>
</organism>
<dbReference type="RefSeq" id="WP_111478196.1">
    <property type="nucleotide sequence ID" value="NZ_QHKM01000003.1"/>
</dbReference>
<protein>
    <recommendedName>
        <fullName evidence="4 5">Large ribosomal subunit protein uL4</fullName>
    </recommendedName>
</protein>
<evidence type="ECO:0000256" key="5">
    <source>
        <dbReference type="HAMAP-Rule" id="MF_01328"/>
    </source>
</evidence>
<evidence type="ECO:0000256" key="1">
    <source>
        <dbReference type="ARBA" id="ARBA00010528"/>
    </source>
</evidence>
<dbReference type="PANTHER" id="PTHR10746">
    <property type="entry name" value="50S RIBOSOMAL PROTEIN L4"/>
    <property type="match status" value="1"/>
</dbReference>
<proteinExistence type="inferred from homology"/>
<evidence type="ECO:0000256" key="3">
    <source>
        <dbReference type="ARBA" id="ARBA00023274"/>
    </source>
</evidence>
<dbReference type="InterPro" id="IPR002136">
    <property type="entry name" value="Ribosomal_uL4"/>
</dbReference>
<feature type="region of interest" description="Disordered" evidence="6">
    <location>
        <begin position="50"/>
        <end position="77"/>
    </location>
</feature>